<keyword evidence="3" id="KW-1185">Reference proteome</keyword>
<dbReference type="Pfam" id="PF14529">
    <property type="entry name" value="Exo_endo_phos_2"/>
    <property type="match status" value="1"/>
</dbReference>
<dbReference type="VEuPathDB" id="VectorBase:LOC119172851"/>
<dbReference type="InterPro" id="IPR036691">
    <property type="entry name" value="Endo/exonu/phosph_ase_sf"/>
</dbReference>
<dbReference type="SUPFAM" id="SSF48726">
    <property type="entry name" value="Immunoglobulin"/>
    <property type="match status" value="1"/>
</dbReference>
<reference evidence="2" key="1">
    <citation type="journal article" date="2020" name="Cell">
        <title>Large-Scale Comparative Analyses of Tick Genomes Elucidate Their Genetic Diversity and Vector Capacities.</title>
        <authorList>
            <consortium name="Tick Genome and Microbiome Consortium (TIGMIC)"/>
            <person name="Jia N."/>
            <person name="Wang J."/>
            <person name="Shi W."/>
            <person name="Du L."/>
            <person name="Sun Y."/>
            <person name="Zhan W."/>
            <person name="Jiang J.F."/>
            <person name="Wang Q."/>
            <person name="Zhang B."/>
            <person name="Ji P."/>
            <person name="Bell-Sakyi L."/>
            <person name="Cui X.M."/>
            <person name="Yuan T.T."/>
            <person name="Jiang B.G."/>
            <person name="Yang W.F."/>
            <person name="Lam T.T."/>
            <person name="Chang Q.C."/>
            <person name="Ding S.J."/>
            <person name="Wang X.J."/>
            <person name="Zhu J.G."/>
            <person name="Ruan X.D."/>
            <person name="Zhao L."/>
            <person name="Wei J.T."/>
            <person name="Ye R.Z."/>
            <person name="Que T.C."/>
            <person name="Du C.H."/>
            <person name="Zhou Y.H."/>
            <person name="Cheng J.X."/>
            <person name="Dai P.F."/>
            <person name="Guo W.B."/>
            <person name="Han X.H."/>
            <person name="Huang E.J."/>
            <person name="Li L.F."/>
            <person name="Wei W."/>
            <person name="Gao Y.C."/>
            <person name="Liu J.Z."/>
            <person name="Shao H.Z."/>
            <person name="Wang X."/>
            <person name="Wang C.C."/>
            <person name="Yang T.C."/>
            <person name="Huo Q.B."/>
            <person name="Li W."/>
            <person name="Chen H.Y."/>
            <person name="Chen S.E."/>
            <person name="Zhou L.G."/>
            <person name="Ni X.B."/>
            <person name="Tian J.H."/>
            <person name="Sheng Y."/>
            <person name="Liu T."/>
            <person name="Pan Y.S."/>
            <person name="Xia L.Y."/>
            <person name="Li J."/>
            <person name="Zhao F."/>
            <person name="Cao W.C."/>
        </authorList>
    </citation>
    <scope>NUCLEOTIDE SEQUENCE</scope>
    <source>
        <strain evidence="2">Rmic-2018</strain>
    </source>
</reference>
<dbReference type="InterPro" id="IPR005135">
    <property type="entry name" value="Endo/exonuclease/phosphatase"/>
</dbReference>
<dbReference type="AlphaFoldDB" id="A0A9J6DL79"/>
<dbReference type="VEuPathDB" id="VectorBase:LOC119168327"/>
<reference evidence="2" key="2">
    <citation type="submission" date="2021-09" db="EMBL/GenBank/DDBJ databases">
        <authorList>
            <person name="Jia N."/>
            <person name="Wang J."/>
            <person name="Shi W."/>
            <person name="Du L."/>
            <person name="Sun Y."/>
            <person name="Zhan W."/>
            <person name="Jiang J."/>
            <person name="Wang Q."/>
            <person name="Zhang B."/>
            <person name="Ji P."/>
            <person name="Sakyi L.B."/>
            <person name="Cui X."/>
            <person name="Yuan T."/>
            <person name="Jiang B."/>
            <person name="Yang W."/>
            <person name="Lam T.T.-Y."/>
            <person name="Chang Q."/>
            <person name="Ding S."/>
            <person name="Wang X."/>
            <person name="Zhu J."/>
            <person name="Ruan X."/>
            <person name="Zhao L."/>
            <person name="Wei J."/>
            <person name="Que T."/>
            <person name="Du C."/>
            <person name="Cheng J."/>
            <person name="Dai P."/>
            <person name="Han X."/>
            <person name="Huang E."/>
            <person name="Gao Y."/>
            <person name="Liu J."/>
            <person name="Shao H."/>
            <person name="Ye R."/>
            <person name="Li L."/>
            <person name="Wei W."/>
            <person name="Wang X."/>
            <person name="Wang C."/>
            <person name="Huo Q."/>
            <person name="Li W."/>
            <person name="Guo W."/>
            <person name="Chen H."/>
            <person name="Chen S."/>
            <person name="Zhou L."/>
            <person name="Zhou L."/>
            <person name="Ni X."/>
            <person name="Tian J."/>
            <person name="Zhou Y."/>
            <person name="Sheng Y."/>
            <person name="Liu T."/>
            <person name="Pan Y."/>
            <person name="Xia L."/>
            <person name="Li J."/>
            <person name="Zhao F."/>
            <person name="Cao W."/>
        </authorList>
    </citation>
    <scope>NUCLEOTIDE SEQUENCE</scope>
    <source>
        <strain evidence="2">Rmic-2018</strain>
        <tissue evidence="2">Larvae</tissue>
    </source>
</reference>
<evidence type="ECO:0000259" key="1">
    <source>
        <dbReference type="PROSITE" id="PS50835"/>
    </source>
</evidence>
<proteinExistence type="predicted"/>
<dbReference type="SUPFAM" id="SSF56219">
    <property type="entry name" value="DNase I-like"/>
    <property type="match status" value="1"/>
</dbReference>
<dbReference type="InterPro" id="IPR007110">
    <property type="entry name" value="Ig-like_dom"/>
</dbReference>
<name>A0A9J6DL79_RHIMP</name>
<dbReference type="EMBL" id="JABSTU010000008">
    <property type="protein sequence ID" value="KAH8022831.1"/>
    <property type="molecule type" value="Genomic_DNA"/>
</dbReference>
<organism evidence="2 3">
    <name type="scientific">Rhipicephalus microplus</name>
    <name type="common">Cattle tick</name>
    <name type="synonym">Boophilus microplus</name>
    <dbReference type="NCBI Taxonomy" id="6941"/>
    <lineage>
        <taxon>Eukaryota</taxon>
        <taxon>Metazoa</taxon>
        <taxon>Ecdysozoa</taxon>
        <taxon>Arthropoda</taxon>
        <taxon>Chelicerata</taxon>
        <taxon>Arachnida</taxon>
        <taxon>Acari</taxon>
        <taxon>Parasitiformes</taxon>
        <taxon>Ixodida</taxon>
        <taxon>Ixodoidea</taxon>
        <taxon>Ixodidae</taxon>
        <taxon>Rhipicephalinae</taxon>
        <taxon>Rhipicephalus</taxon>
        <taxon>Boophilus</taxon>
    </lineage>
</organism>
<sequence length="275" mass="30915">MQPAHRTPFRSSLQGLGPRLVEPLVSELRFLKTTGATLNCAVLGQPSPKVTWLHEGVEVKSLQVLLHLLSNDTLWIPPFAASLFHEKVHGATYQSSAKELSRYHPEHGVARQPLEERTYNLDCLFREAITRAASKPLLICGDMNAPHTHWGYRNTSPKGSRLAESVDDFGLTLLNEPMSHTRIGQGVCRDTTLDLSMCVNTDVMSWENTFEDLRCGDRILNSVVGRDAEQSTNCKVRILDWDKSHKNRDNDKKDTIKDIGSWCEKIIADVKKATK</sequence>
<dbReference type="Gene3D" id="3.60.10.10">
    <property type="entry name" value="Endonuclease/exonuclease/phosphatase"/>
    <property type="match status" value="1"/>
</dbReference>
<evidence type="ECO:0000313" key="2">
    <source>
        <dbReference type="EMBL" id="KAH8022831.1"/>
    </source>
</evidence>
<dbReference type="InterPro" id="IPR036179">
    <property type="entry name" value="Ig-like_dom_sf"/>
</dbReference>
<dbReference type="PROSITE" id="PS50835">
    <property type="entry name" value="IG_LIKE"/>
    <property type="match status" value="1"/>
</dbReference>
<dbReference type="GO" id="GO:0003824">
    <property type="term" value="F:catalytic activity"/>
    <property type="evidence" value="ECO:0007669"/>
    <property type="project" value="InterPro"/>
</dbReference>
<feature type="domain" description="Ig-like" evidence="1">
    <location>
        <begin position="18"/>
        <end position="56"/>
    </location>
</feature>
<accession>A0A9J6DL79</accession>
<protein>
    <recommendedName>
        <fullName evidence="1">Ig-like domain-containing protein</fullName>
    </recommendedName>
</protein>
<gene>
    <name evidence="2" type="ORF">HPB51_005991</name>
</gene>
<dbReference type="Gene3D" id="2.60.40.10">
    <property type="entry name" value="Immunoglobulins"/>
    <property type="match status" value="1"/>
</dbReference>
<dbReference type="Proteomes" id="UP000821866">
    <property type="component" value="Chromosome 6"/>
</dbReference>
<dbReference type="InterPro" id="IPR013783">
    <property type="entry name" value="Ig-like_fold"/>
</dbReference>
<comment type="caution">
    <text evidence="2">The sequence shown here is derived from an EMBL/GenBank/DDBJ whole genome shotgun (WGS) entry which is preliminary data.</text>
</comment>
<evidence type="ECO:0000313" key="3">
    <source>
        <dbReference type="Proteomes" id="UP000821866"/>
    </source>
</evidence>